<proteinExistence type="predicted"/>
<organism evidence="3 4">
    <name type="scientific">Parasediminibacterium paludis</name>
    <dbReference type="NCBI Taxonomy" id="908966"/>
    <lineage>
        <taxon>Bacteria</taxon>
        <taxon>Pseudomonadati</taxon>
        <taxon>Bacteroidota</taxon>
        <taxon>Chitinophagia</taxon>
        <taxon>Chitinophagales</taxon>
        <taxon>Chitinophagaceae</taxon>
        <taxon>Parasediminibacterium</taxon>
    </lineage>
</organism>
<dbReference type="CDD" id="cd05382">
    <property type="entry name" value="CAP_GAPR1-like"/>
    <property type="match status" value="1"/>
</dbReference>
<evidence type="ECO:0000313" key="3">
    <source>
        <dbReference type="EMBL" id="MFC4230275.1"/>
    </source>
</evidence>
<evidence type="ECO:0000313" key="4">
    <source>
        <dbReference type="Proteomes" id="UP001595906"/>
    </source>
</evidence>
<dbReference type="SUPFAM" id="SSF55797">
    <property type="entry name" value="PR-1-like"/>
    <property type="match status" value="1"/>
</dbReference>
<dbReference type="InterPro" id="IPR014044">
    <property type="entry name" value="CAP_dom"/>
</dbReference>
<feature type="chain" id="PRO_5045613317" evidence="1">
    <location>
        <begin position="20"/>
        <end position="177"/>
    </location>
</feature>
<dbReference type="Pfam" id="PF00188">
    <property type="entry name" value="CAP"/>
    <property type="match status" value="1"/>
</dbReference>
<dbReference type="RefSeq" id="WP_379011342.1">
    <property type="nucleotide sequence ID" value="NZ_JBHSDC010000001.1"/>
</dbReference>
<feature type="signal peptide" evidence="1">
    <location>
        <begin position="1"/>
        <end position="19"/>
    </location>
</feature>
<feature type="domain" description="SCP" evidence="2">
    <location>
        <begin position="32"/>
        <end position="173"/>
    </location>
</feature>
<dbReference type="InterPro" id="IPR001283">
    <property type="entry name" value="CRISP-related"/>
</dbReference>
<reference evidence="4" key="1">
    <citation type="journal article" date="2019" name="Int. J. Syst. Evol. Microbiol.">
        <title>The Global Catalogue of Microorganisms (GCM) 10K type strain sequencing project: providing services to taxonomists for standard genome sequencing and annotation.</title>
        <authorList>
            <consortium name="The Broad Institute Genomics Platform"/>
            <consortium name="The Broad Institute Genome Sequencing Center for Infectious Disease"/>
            <person name="Wu L."/>
            <person name="Ma J."/>
        </authorList>
    </citation>
    <scope>NUCLEOTIDE SEQUENCE [LARGE SCALE GENOMIC DNA]</scope>
    <source>
        <strain evidence="4">CECT 8010</strain>
    </source>
</reference>
<dbReference type="SMART" id="SM00198">
    <property type="entry name" value="SCP"/>
    <property type="match status" value="1"/>
</dbReference>
<evidence type="ECO:0000259" key="2">
    <source>
        <dbReference type="SMART" id="SM00198"/>
    </source>
</evidence>
<keyword evidence="4" id="KW-1185">Reference proteome</keyword>
<dbReference type="EMBL" id="JBHSDC010000001">
    <property type="protein sequence ID" value="MFC4230275.1"/>
    <property type="molecule type" value="Genomic_DNA"/>
</dbReference>
<dbReference type="InterPro" id="IPR034113">
    <property type="entry name" value="SCP_GAPR1-like"/>
</dbReference>
<dbReference type="PRINTS" id="PR00837">
    <property type="entry name" value="V5TPXLIKE"/>
</dbReference>
<accession>A0ABV8PU76</accession>
<dbReference type="InterPro" id="IPR018244">
    <property type="entry name" value="Allrgn_V5/Tpx1_CS"/>
</dbReference>
<comment type="caution">
    <text evidence="3">The sequence shown here is derived from an EMBL/GenBank/DDBJ whole genome shotgun (WGS) entry which is preliminary data.</text>
</comment>
<sequence length="177" mass="20246">MYQYFLAAIIFINCAFANAQSITKTGSNISVQQAQEVLQHHNNIREKVGSPALVWNQQLAAYAQQWADYLANNNHCTMKHRDHPGEGDKAYGENIFWGSSSDYYKPMDASLSWYGEIKFFKYQRLNDNNWYKTGHYTQMVWKDTKEMGVGVAVCPNGGLIVVANYYPAGNVMTQYPY</sequence>
<protein>
    <submittedName>
        <fullName evidence="3">CAP family protein</fullName>
    </submittedName>
</protein>
<gene>
    <name evidence="3" type="ORF">ACFOW1_00125</name>
</gene>
<keyword evidence="1" id="KW-0732">Signal</keyword>
<dbReference type="PANTHER" id="PTHR10334">
    <property type="entry name" value="CYSTEINE-RICH SECRETORY PROTEIN-RELATED"/>
    <property type="match status" value="1"/>
</dbReference>
<dbReference type="PROSITE" id="PS01009">
    <property type="entry name" value="CRISP_1"/>
    <property type="match status" value="1"/>
</dbReference>
<dbReference type="InterPro" id="IPR035940">
    <property type="entry name" value="CAP_sf"/>
</dbReference>
<dbReference type="InterPro" id="IPR002413">
    <property type="entry name" value="V5_allergen-like"/>
</dbReference>
<name>A0ABV8PU76_9BACT</name>
<dbReference type="Gene3D" id="3.40.33.10">
    <property type="entry name" value="CAP"/>
    <property type="match status" value="1"/>
</dbReference>
<dbReference type="PRINTS" id="PR00838">
    <property type="entry name" value="V5ALLERGEN"/>
</dbReference>
<evidence type="ECO:0000256" key="1">
    <source>
        <dbReference type="SAM" id="SignalP"/>
    </source>
</evidence>
<dbReference type="Proteomes" id="UP001595906">
    <property type="component" value="Unassembled WGS sequence"/>
</dbReference>